<comment type="caution">
    <text evidence="2">The sequence shown here is derived from an EMBL/GenBank/DDBJ whole genome shotgun (WGS) entry which is preliminary data.</text>
</comment>
<accession>A0A9N7ZCX8</accession>
<keyword evidence="3" id="KW-1185">Reference proteome</keyword>
<reference evidence="2" key="1">
    <citation type="submission" date="2020-03" db="EMBL/GenBank/DDBJ databases">
        <authorList>
            <person name="Weist P."/>
        </authorList>
    </citation>
    <scope>NUCLEOTIDE SEQUENCE</scope>
</reference>
<dbReference type="EMBL" id="CADEAL010004429">
    <property type="protein sequence ID" value="CAB1459391.1"/>
    <property type="molecule type" value="Genomic_DNA"/>
</dbReference>
<feature type="region of interest" description="Disordered" evidence="1">
    <location>
        <begin position="1"/>
        <end position="25"/>
    </location>
</feature>
<organism evidence="2 3">
    <name type="scientific">Pleuronectes platessa</name>
    <name type="common">European plaice</name>
    <dbReference type="NCBI Taxonomy" id="8262"/>
    <lineage>
        <taxon>Eukaryota</taxon>
        <taxon>Metazoa</taxon>
        <taxon>Chordata</taxon>
        <taxon>Craniata</taxon>
        <taxon>Vertebrata</taxon>
        <taxon>Euteleostomi</taxon>
        <taxon>Actinopterygii</taxon>
        <taxon>Neopterygii</taxon>
        <taxon>Teleostei</taxon>
        <taxon>Neoteleostei</taxon>
        <taxon>Acanthomorphata</taxon>
        <taxon>Carangaria</taxon>
        <taxon>Pleuronectiformes</taxon>
        <taxon>Pleuronectoidei</taxon>
        <taxon>Pleuronectidae</taxon>
        <taxon>Pleuronectes</taxon>
    </lineage>
</organism>
<feature type="region of interest" description="Disordered" evidence="1">
    <location>
        <begin position="38"/>
        <end position="67"/>
    </location>
</feature>
<proteinExistence type="predicted"/>
<sequence>MVLVDYSIPDTYTQEKEQESKKKDLQRELGRFIEDMTRLERKIEDTRDDLRPDGGSEDHRSAEAGAG</sequence>
<evidence type="ECO:0000313" key="3">
    <source>
        <dbReference type="Proteomes" id="UP001153269"/>
    </source>
</evidence>
<name>A0A9N7ZCX8_PLEPL</name>
<dbReference type="Proteomes" id="UP001153269">
    <property type="component" value="Unassembled WGS sequence"/>
</dbReference>
<feature type="compositionally biased region" description="Basic and acidic residues" evidence="1">
    <location>
        <begin position="13"/>
        <end position="25"/>
    </location>
</feature>
<evidence type="ECO:0000313" key="2">
    <source>
        <dbReference type="EMBL" id="CAB1459391.1"/>
    </source>
</evidence>
<protein>
    <submittedName>
        <fullName evidence="2">Uncharacterized protein</fullName>
    </submittedName>
</protein>
<evidence type="ECO:0000256" key="1">
    <source>
        <dbReference type="SAM" id="MobiDB-lite"/>
    </source>
</evidence>
<gene>
    <name evidence="2" type="ORF">PLEPLA_LOCUS47228</name>
</gene>
<dbReference type="AlphaFoldDB" id="A0A9N7ZCX8"/>